<evidence type="ECO:0000313" key="1">
    <source>
        <dbReference type="EMBL" id="GFS21375.1"/>
    </source>
</evidence>
<comment type="caution">
    <text evidence="1">The sequence shown here is derived from an EMBL/GenBank/DDBJ whole genome shotgun (WGS) entry which is preliminary data.</text>
</comment>
<name>A0AAV4JG62_9GAST</name>
<keyword evidence="2" id="KW-1185">Reference proteome</keyword>
<dbReference type="Proteomes" id="UP000762676">
    <property type="component" value="Unassembled WGS sequence"/>
</dbReference>
<dbReference type="EMBL" id="BMAT01003172">
    <property type="protein sequence ID" value="GFS21375.1"/>
    <property type="molecule type" value="Genomic_DNA"/>
</dbReference>
<sequence length="173" mass="19443">MESGSHGTWSFLALVSYPSTVSEWTTKYNGICNSKDDRKECAESSTCTDDNIKKAARWAILKADLMCSTNGLSFFRRIYTEASACLGNLTKVASATTNRNSCKALYENTITDSMSLTEKCNLLDQTRTCDRNFIGNMCGDLYRWMVDASWMARIQVYFNECHSTLSSSQFAFP</sequence>
<evidence type="ECO:0000313" key="2">
    <source>
        <dbReference type="Proteomes" id="UP000762676"/>
    </source>
</evidence>
<reference evidence="1 2" key="1">
    <citation type="journal article" date="2021" name="Elife">
        <title>Chloroplast acquisition without the gene transfer in kleptoplastic sea slugs, Plakobranchus ocellatus.</title>
        <authorList>
            <person name="Maeda T."/>
            <person name="Takahashi S."/>
            <person name="Yoshida T."/>
            <person name="Shimamura S."/>
            <person name="Takaki Y."/>
            <person name="Nagai Y."/>
            <person name="Toyoda A."/>
            <person name="Suzuki Y."/>
            <person name="Arimoto A."/>
            <person name="Ishii H."/>
            <person name="Satoh N."/>
            <person name="Nishiyama T."/>
            <person name="Hasebe M."/>
            <person name="Maruyama T."/>
            <person name="Minagawa J."/>
            <person name="Obokata J."/>
            <person name="Shigenobu S."/>
        </authorList>
    </citation>
    <scope>NUCLEOTIDE SEQUENCE [LARGE SCALE GENOMIC DNA]</scope>
</reference>
<organism evidence="1 2">
    <name type="scientific">Elysia marginata</name>
    <dbReference type="NCBI Taxonomy" id="1093978"/>
    <lineage>
        <taxon>Eukaryota</taxon>
        <taxon>Metazoa</taxon>
        <taxon>Spiralia</taxon>
        <taxon>Lophotrochozoa</taxon>
        <taxon>Mollusca</taxon>
        <taxon>Gastropoda</taxon>
        <taxon>Heterobranchia</taxon>
        <taxon>Euthyneura</taxon>
        <taxon>Panpulmonata</taxon>
        <taxon>Sacoglossa</taxon>
        <taxon>Placobranchoidea</taxon>
        <taxon>Plakobranchidae</taxon>
        <taxon>Elysia</taxon>
    </lineage>
</organism>
<protein>
    <recommendedName>
        <fullName evidence="3">DUF19 domain-containing protein</fullName>
    </recommendedName>
</protein>
<proteinExistence type="predicted"/>
<evidence type="ECO:0008006" key="3">
    <source>
        <dbReference type="Google" id="ProtNLM"/>
    </source>
</evidence>
<accession>A0AAV4JG62</accession>
<dbReference type="AlphaFoldDB" id="A0AAV4JG62"/>
<gene>
    <name evidence="1" type="ORF">ElyMa_001592800</name>
</gene>